<evidence type="ECO:0000313" key="1">
    <source>
        <dbReference type="EMBL" id="ADE75698.1"/>
    </source>
</evidence>
<accession>D5A829</accession>
<proteinExistence type="evidence at transcript level"/>
<dbReference type="AlphaFoldDB" id="D5A829"/>
<reference evidence="1" key="1">
    <citation type="submission" date="2010-04" db="EMBL/GenBank/DDBJ databases">
        <authorList>
            <person name="Reid K.E."/>
            <person name="Liao N."/>
            <person name="Chan S."/>
            <person name="Docking R."/>
            <person name="Taylor G."/>
            <person name="Moore R."/>
            <person name="Mayo M."/>
            <person name="Munro S."/>
            <person name="King J."/>
            <person name="Yanchuk A."/>
            <person name="Holt R."/>
            <person name="Jones S."/>
            <person name="Marra M."/>
            <person name="Ritland C.E."/>
            <person name="Ritland K."/>
            <person name="Bohlmann J."/>
        </authorList>
    </citation>
    <scope>NUCLEOTIDE SEQUENCE</scope>
    <source>
        <tissue evidence="1">Buds collected with no treatment. Collection October 2007</tissue>
    </source>
</reference>
<dbReference type="EMBL" id="BT122309">
    <property type="protein sequence ID" value="ADE75698.1"/>
    <property type="molecule type" value="mRNA"/>
</dbReference>
<name>D5A829_PICSI</name>
<organism evidence="1">
    <name type="scientific">Picea sitchensis</name>
    <name type="common">Sitka spruce</name>
    <name type="synonym">Pinus sitchensis</name>
    <dbReference type="NCBI Taxonomy" id="3332"/>
    <lineage>
        <taxon>Eukaryota</taxon>
        <taxon>Viridiplantae</taxon>
        <taxon>Streptophyta</taxon>
        <taxon>Embryophyta</taxon>
        <taxon>Tracheophyta</taxon>
        <taxon>Spermatophyta</taxon>
        <taxon>Pinopsida</taxon>
        <taxon>Pinidae</taxon>
        <taxon>Conifers I</taxon>
        <taxon>Pinales</taxon>
        <taxon>Pinaceae</taxon>
        <taxon>Picea</taxon>
    </lineage>
</organism>
<sequence length="68" mass="7692">MPEGVSAMLISENIKHLHRRCNSLEVLVPNSDLQTGQLLHRGLGLQIHLLQKILKKTMTCIVDRFCSI</sequence>
<protein>
    <submittedName>
        <fullName evidence="1">Uncharacterized protein</fullName>
    </submittedName>
</protein>